<dbReference type="RefSeq" id="WP_182512963.1">
    <property type="nucleotide sequence ID" value="NZ_JACJIQ010000007.1"/>
</dbReference>
<feature type="compositionally biased region" description="Polar residues" evidence="1">
    <location>
        <begin position="54"/>
        <end position="75"/>
    </location>
</feature>
<feature type="region of interest" description="Disordered" evidence="1">
    <location>
        <begin position="54"/>
        <end position="203"/>
    </location>
</feature>
<name>A0A839GRD2_9BACT</name>
<feature type="compositionally biased region" description="Low complexity" evidence="1">
    <location>
        <begin position="81"/>
        <end position="95"/>
    </location>
</feature>
<evidence type="ECO:0000256" key="2">
    <source>
        <dbReference type="SAM" id="Phobius"/>
    </source>
</evidence>
<feature type="transmembrane region" description="Helical" evidence="2">
    <location>
        <begin position="14"/>
        <end position="36"/>
    </location>
</feature>
<keyword evidence="2" id="KW-0812">Transmembrane</keyword>
<comment type="caution">
    <text evidence="3">The sequence shown here is derived from an EMBL/GenBank/DDBJ whole genome shotgun (WGS) entry which is preliminary data.</text>
</comment>
<feature type="compositionally biased region" description="Low complexity" evidence="1">
    <location>
        <begin position="145"/>
        <end position="161"/>
    </location>
</feature>
<organism evidence="3 4">
    <name type="scientific">Rufibacter quisquiliarum</name>
    <dbReference type="NCBI Taxonomy" id="1549639"/>
    <lineage>
        <taxon>Bacteria</taxon>
        <taxon>Pseudomonadati</taxon>
        <taxon>Bacteroidota</taxon>
        <taxon>Cytophagia</taxon>
        <taxon>Cytophagales</taxon>
        <taxon>Hymenobacteraceae</taxon>
        <taxon>Rufibacter</taxon>
    </lineage>
</organism>
<evidence type="ECO:0000313" key="4">
    <source>
        <dbReference type="Proteomes" id="UP000563094"/>
    </source>
</evidence>
<dbReference type="AlphaFoldDB" id="A0A839GRD2"/>
<gene>
    <name evidence="3" type="ORF">FHS90_002129</name>
</gene>
<dbReference type="Proteomes" id="UP000563094">
    <property type="component" value="Unassembled WGS sequence"/>
</dbReference>
<evidence type="ECO:0000256" key="1">
    <source>
        <dbReference type="SAM" id="MobiDB-lite"/>
    </source>
</evidence>
<feature type="compositionally biased region" description="Gly residues" evidence="1">
    <location>
        <begin position="188"/>
        <end position="197"/>
    </location>
</feature>
<dbReference type="EMBL" id="JACJIQ010000007">
    <property type="protein sequence ID" value="MBA9077416.1"/>
    <property type="molecule type" value="Genomic_DNA"/>
</dbReference>
<keyword evidence="4" id="KW-1185">Reference proteome</keyword>
<feature type="compositionally biased region" description="Low complexity" evidence="1">
    <location>
        <begin position="107"/>
        <end position="119"/>
    </location>
</feature>
<protein>
    <submittedName>
        <fullName evidence="3">Outer membrane biosynthesis protein TonB</fullName>
    </submittedName>
</protein>
<keyword evidence="2" id="KW-1133">Transmembrane helix</keyword>
<reference evidence="3 4" key="1">
    <citation type="submission" date="2020-08" db="EMBL/GenBank/DDBJ databases">
        <title>Genomic Encyclopedia of Type Strains, Phase IV (KMG-IV): sequencing the most valuable type-strain genomes for metagenomic binning, comparative biology and taxonomic classification.</title>
        <authorList>
            <person name="Goeker M."/>
        </authorList>
    </citation>
    <scope>NUCLEOTIDE SEQUENCE [LARGE SCALE GENOMIC DNA]</scope>
    <source>
        <strain evidence="3 4">DSM 29854</strain>
    </source>
</reference>
<evidence type="ECO:0000313" key="3">
    <source>
        <dbReference type="EMBL" id="MBA9077416.1"/>
    </source>
</evidence>
<feature type="compositionally biased region" description="Basic and acidic residues" evidence="1">
    <location>
        <begin position="120"/>
        <end position="139"/>
    </location>
</feature>
<sequence>MLAVTAQEKKDQRIAMAVSVAVHVLLLLFLFYMLAWKANDPPVLPEGGIEISYGTTDAGSGDVNSKATPNDSPNPEDSKPAAEAPETVPTPVAEAKPQPTTAAEPAKVVTSPVESPVSVKEVEKPTPEPPKEEVKKVDSRALFPGKSKTGAGNGTAGTSNKPTGNNNGDEGVIGDKGKPEGLYPGKKTGNGGSGGGSLNMPGWRYDITPKTDPYENESGRVVFSIKINAEGELVNIDVVESNVSPQVVNWYKGQIQKTTFSRIKGDNPSSGATGTITFIIRSN</sequence>
<proteinExistence type="predicted"/>
<accession>A0A839GRD2</accession>
<keyword evidence="2" id="KW-0472">Membrane</keyword>